<feature type="transmembrane region" description="Helical" evidence="1">
    <location>
        <begin position="539"/>
        <end position="559"/>
    </location>
</feature>
<dbReference type="EMBL" id="CP012332">
    <property type="protein sequence ID" value="AKU92034.1"/>
    <property type="molecule type" value="Genomic_DNA"/>
</dbReference>
<evidence type="ECO:0000313" key="3">
    <source>
        <dbReference type="Proteomes" id="UP000055590"/>
    </source>
</evidence>
<keyword evidence="1" id="KW-1133">Transmembrane helix</keyword>
<sequence>MDERTSNESRAPLPNERALRQLATLLAKRPGPDDDPERSLTFLRKLAAWMFAGGDGVDDRLSALVASLREDSAAAADLGACIRRVLEGGQAARLFSSAGLPSRPGILAEAGRRIAEHVLPEPPADGNLVPILRRLFPDRESGDRLAALSPELVDEVLRLLGNPLSPLQEGISSALQVVAARVCAIGLSDDFVERAGLSDPSASAFLQLPFACKALADAPASEVPAVRSACLEAAAACRMKAAEVQARLEEGGVSVDLVYRLKQIDLGLERIERLARLTGAGGDVGAGVALAASLVSGAAREGSLRALARENVQLLSRKIVEHAGATGGHYITSTRGEYVRMLGSAGGGGVLTAGTTLAKFWIVAAKLPLLVEWMASALNYAGSFVTMQLMGFTLATKQPSVTAAALARGIGARAGGEWSEVVARITRSQLAAAAGNLGLVVPAVLLAERLLRRGADEALLGPEKARYVIGSLDPFTSGTIFYAALTGVLLWISSVLAGAAQNWAIYRRLPESLAASPRVRRILGKAGASWLQRFVAGNVGGIAGNVSLGVMLALTPLVGNATGLPLDVRHVTLSTGSLTLAVSSLGWGAIASWGFFAALFGIVTMALLNFGVSFALALVVAMRSEGITRADRSELLRALAAKLRREPWDFVRPPPPTTTSAAPIAEG</sequence>
<proteinExistence type="predicted"/>
<dbReference type="PIRSF" id="PIRSF015380">
    <property type="entry name" value="Site-sp_rcmb"/>
    <property type="match status" value="1"/>
</dbReference>
<dbReference type="OrthoDB" id="5688397at2"/>
<feature type="transmembrane region" description="Helical" evidence="1">
    <location>
        <begin position="596"/>
        <end position="622"/>
    </location>
</feature>
<keyword evidence="1" id="KW-0472">Membrane</keyword>
<dbReference type="Proteomes" id="UP000055590">
    <property type="component" value="Chromosome"/>
</dbReference>
<name>A0A0K1PFZ4_9BACT</name>
<keyword evidence="3" id="KW-1185">Reference proteome</keyword>
<keyword evidence="1" id="KW-0812">Transmembrane</keyword>
<evidence type="ECO:0000256" key="1">
    <source>
        <dbReference type="SAM" id="Phobius"/>
    </source>
</evidence>
<dbReference type="AlphaFoldDB" id="A0A0K1PFZ4"/>
<gene>
    <name evidence="2" type="ORF">AKJ08_2421</name>
</gene>
<dbReference type="PATRIC" id="fig|1391653.3.peg.2524"/>
<dbReference type="KEGG" id="vin:AKJ08_2421"/>
<reference evidence="2 3" key="1">
    <citation type="submission" date="2015-08" db="EMBL/GenBank/DDBJ databases">
        <authorList>
            <person name="Babu N.S."/>
            <person name="Beckwith C.J."/>
            <person name="Beseler K.G."/>
            <person name="Brison A."/>
            <person name="Carone J.V."/>
            <person name="Caskin T.P."/>
            <person name="Diamond M."/>
            <person name="Durham M.E."/>
            <person name="Foxe J.M."/>
            <person name="Go M."/>
            <person name="Henderson B.A."/>
            <person name="Jones I.B."/>
            <person name="McGettigan J.A."/>
            <person name="Micheletti S.J."/>
            <person name="Nasrallah M.E."/>
            <person name="Ortiz D."/>
            <person name="Piller C.R."/>
            <person name="Privatt S.R."/>
            <person name="Schneider S.L."/>
            <person name="Sharp S."/>
            <person name="Smith T.C."/>
            <person name="Stanton J.D."/>
            <person name="Ullery H.E."/>
            <person name="Wilson R.J."/>
            <person name="Serrano M.G."/>
            <person name="Buck G."/>
            <person name="Lee V."/>
            <person name="Wang Y."/>
            <person name="Carvalho R."/>
            <person name="Voegtly L."/>
            <person name="Shi R."/>
            <person name="Duckworth R."/>
            <person name="Johnson A."/>
            <person name="Loviza R."/>
            <person name="Walstead R."/>
            <person name="Shah Z."/>
            <person name="Kiflezghi M."/>
            <person name="Wade K."/>
            <person name="Ball S.L."/>
            <person name="Bradley K.W."/>
            <person name="Asai D.J."/>
            <person name="Bowman C.A."/>
            <person name="Russell D.A."/>
            <person name="Pope W.H."/>
            <person name="Jacobs-Sera D."/>
            <person name="Hendrix R.W."/>
            <person name="Hatfull G.F."/>
        </authorList>
    </citation>
    <scope>NUCLEOTIDE SEQUENCE [LARGE SCALE GENOMIC DNA]</scope>
    <source>
        <strain evidence="2 3">DSM 27710</strain>
    </source>
</reference>
<dbReference type="RefSeq" id="WP_050726261.1">
    <property type="nucleotide sequence ID" value="NZ_CP012332.1"/>
</dbReference>
<dbReference type="InterPro" id="IPR011385">
    <property type="entry name" value="Site-sp_rcmbase"/>
</dbReference>
<dbReference type="STRING" id="1391653.AKJ08_2421"/>
<accession>A0A0K1PFZ4</accession>
<feature type="transmembrane region" description="Helical" evidence="1">
    <location>
        <begin position="480"/>
        <end position="500"/>
    </location>
</feature>
<dbReference type="Pfam" id="PF10136">
    <property type="entry name" value="SpecificRecomb"/>
    <property type="match status" value="1"/>
</dbReference>
<organism evidence="2 3">
    <name type="scientific">Vulgatibacter incomptus</name>
    <dbReference type="NCBI Taxonomy" id="1391653"/>
    <lineage>
        <taxon>Bacteria</taxon>
        <taxon>Pseudomonadati</taxon>
        <taxon>Myxococcota</taxon>
        <taxon>Myxococcia</taxon>
        <taxon>Myxococcales</taxon>
        <taxon>Cystobacterineae</taxon>
        <taxon>Vulgatibacteraceae</taxon>
        <taxon>Vulgatibacter</taxon>
    </lineage>
</organism>
<protein>
    <submittedName>
        <fullName evidence="2">Site-specific recombinase</fullName>
    </submittedName>
</protein>
<evidence type="ECO:0000313" key="2">
    <source>
        <dbReference type="EMBL" id="AKU92034.1"/>
    </source>
</evidence>